<feature type="domain" description="Glycosyl transferase 1" evidence="2">
    <location>
        <begin position="7"/>
        <end position="174"/>
    </location>
</feature>
<evidence type="ECO:0000313" key="4">
    <source>
        <dbReference type="Proteomes" id="UP000198666"/>
    </source>
</evidence>
<sequence length="516" mass="59067">MMKTPIFVFNSLNVERGGLTKAVMKRANILANHYGKVVFFTLAFQQDHKNIIEKLYKSGQLDRRVEVRNYYTDLLYISKVDKPKEASVEAGKMHKIQDKKSKQLAYRYYEDGVYKEYRRFNADGSLKLVDYMDESRNRLRRAEYLRDGRLVRTSHMDQLTNKPKLHRYLLEDGTCRLTVWVNPSGSEGRTILFGEEDIEYDSINHAYAAWIDTAVLDYEEPVLMSDSRKTDETVLLANTDVEKIAVAHNNHFESPYDESAKTKRSWNHFVQGINSFDHVVFLTHEQEKDITARYDVTTKLHVIPHAAPETPAAQQAHQPKVAVTLARFEGQKRLDEGIAAFKHVVDKIPDAEYHIYGFGPLEEELKAQIKRLGLEKNVKLMGFSSNPAASYQSAACTILTSDFEGFGMVLTETLAAGTPAVAYDIKYGPKDIVRDDIDGYLVKKGDQKALAEKVVAIMKDSSLRDRLSARATEVTERFSEESFKKDWVEMFGQTYTALEDDKPKEKKRSFFGFGRK</sequence>
<dbReference type="AlphaFoldDB" id="A0A1G6IGN2"/>
<evidence type="ECO:0000259" key="2">
    <source>
        <dbReference type="Pfam" id="PF09318"/>
    </source>
</evidence>
<proteinExistence type="predicted"/>
<protein>
    <submittedName>
        <fullName evidence="3">Poly(Glycerol-phosphate) alpha-glucosyltransferase</fullName>
    </submittedName>
</protein>
<dbReference type="Pfam" id="PF00534">
    <property type="entry name" value="Glycos_transf_1"/>
    <property type="match status" value="1"/>
</dbReference>
<dbReference type="PANTHER" id="PTHR12526">
    <property type="entry name" value="GLYCOSYLTRANSFERASE"/>
    <property type="match status" value="1"/>
</dbReference>
<name>A0A1G6IGN2_9BACI</name>
<dbReference type="PANTHER" id="PTHR12526:SF630">
    <property type="entry name" value="GLYCOSYLTRANSFERASE"/>
    <property type="match status" value="1"/>
</dbReference>
<evidence type="ECO:0000259" key="1">
    <source>
        <dbReference type="Pfam" id="PF00534"/>
    </source>
</evidence>
<accession>A0A1G6IGN2</accession>
<dbReference type="SUPFAM" id="SSF53756">
    <property type="entry name" value="UDP-Glycosyltransferase/glycogen phosphorylase"/>
    <property type="match status" value="1"/>
</dbReference>
<gene>
    <name evidence="3" type="ORF">SAMN05421663_101275</name>
</gene>
<keyword evidence="4" id="KW-1185">Reference proteome</keyword>
<keyword evidence="3" id="KW-0808">Transferase</keyword>
<dbReference type="STRING" id="361279.SAMN05421663_101275"/>
<dbReference type="EMBL" id="FMZB01000001">
    <property type="protein sequence ID" value="SDC05634.1"/>
    <property type="molecule type" value="Genomic_DNA"/>
</dbReference>
<dbReference type="Gene3D" id="3.40.50.2000">
    <property type="entry name" value="Glycogen Phosphorylase B"/>
    <property type="match status" value="3"/>
</dbReference>
<dbReference type="Proteomes" id="UP000198666">
    <property type="component" value="Unassembled WGS sequence"/>
</dbReference>
<dbReference type="Pfam" id="PF09318">
    <property type="entry name" value="Glyco_trans_A_1"/>
    <property type="match status" value="1"/>
</dbReference>
<feature type="domain" description="Glycosyl transferase family 1" evidence="1">
    <location>
        <begin position="316"/>
        <end position="473"/>
    </location>
</feature>
<dbReference type="GO" id="GO:0016757">
    <property type="term" value="F:glycosyltransferase activity"/>
    <property type="evidence" value="ECO:0007669"/>
    <property type="project" value="InterPro"/>
</dbReference>
<dbReference type="InterPro" id="IPR001296">
    <property type="entry name" value="Glyco_trans_1"/>
</dbReference>
<dbReference type="InterPro" id="IPR015397">
    <property type="entry name" value="Glyco_trans_A_1"/>
</dbReference>
<evidence type="ECO:0000313" key="3">
    <source>
        <dbReference type="EMBL" id="SDC05634.1"/>
    </source>
</evidence>
<organism evidence="3 4">
    <name type="scientific">Terribacillus halophilus</name>
    <dbReference type="NCBI Taxonomy" id="361279"/>
    <lineage>
        <taxon>Bacteria</taxon>
        <taxon>Bacillati</taxon>
        <taxon>Bacillota</taxon>
        <taxon>Bacilli</taxon>
        <taxon>Bacillales</taxon>
        <taxon>Bacillaceae</taxon>
        <taxon>Terribacillus</taxon>
    </lineage>
</organism>
<dbReference type="OrthoDB" id="570545at2"/>
<reference evidence="4" key="1">
    <citation type="submission" date="2016-10" db="EMBL/GenBank/DDBJ databases">
        <authorList>
            <person name="Varghese N."/>
            <person name="Submissions S."/>
        </authorList>
    </citation>
    <scope>NUCLEOTIDE SEQUENCE [LARGE SCALE GENOMIC DNA]</scope>
    <source>
        <strain evidence="4">DSM 21620</strain>
    </source>
</reference>